<organism evidence="2 3">
    <name type="scientific">Engystomops pustulosus</name>
    <name type="common">Tungara frog</name>
    <name type="synonym">Physalaemus pustulosus</name>
    <dbReference type="NCBI Taxonomy" id="76066"/>
    <lineage>
        <taxon>Eukaryota</taxon>
        <taxon>Metazoa</taxon>
        <taxon>Chordata</taxon>
        <taxon>Craniata</taxon>
        <taxon>Vertebrata</taxon>
        <taxon>Euteleostomi</taxon>
        <taxon>Amphibia</taxon>
        <taxon>Batrachia</taxon>
        <taxon>Anura</taxon>
        <taxon>Neobatrachia</taxon>
        <taxon>Hyloidea</taxon>
        <taxon>Leptodactylidae</taxon>
        <taxon>Leiuperinae</taxon>
        <taxon>Engystomops</taxon>
    </lineage>
</organism>
<dbReference type="GO" id="GO:0005096">
    <property type="term" value="F:GTPase activator activity"/>
    <property type="evidence" value="ECO:0007669"/>
    <property type="project" value="TreeGrafter"/>
</dbReference>
<dbReference type="EMBL" id="WNYA01049158">
    <property type="protein sequence ID" value="KAG8536168.1"/>
    <property type="molecule type" value="Genomic_DNA"/>
</dbReference>
<dbReference type="SUPFAM" id="SSF143885">
    <property type="entry name" value="RGC domain-like"/>
    <property type="match status" value="1"/>
</dbReference>
<evidence type="ECO:0000313" key="2">
    <source>
        <dbReference type="EMBL" id="KAG8536168.1"/>
    </source>
</evidence>
<keyword evidence="3" id="KW-1185">Reference proteome</keyword>
<feature type="non-terminal residue" evidence="2">
    <location>
        <position position="1"/>
    </location>
</feature>
<dbReference type="GO" id="GO:0005938">
    <property type="term" value="C:cell cortex"/>
    <property type="evidence" value="ECO:0007669"/>
    <property type="project" value="TreeGrafter"/>
</dbReference>
<proteinExistence type="predicted"/>
<accession>A0AAV6YQ59</accession>
<dbReference type="GO" id="GO:0051015">
    <property type="term" value="F:actin filament binding"/>
    <property type="evidence" value="ECO:0007669"/>
    <property type="project" value="TreeGrafter"/>
</dbReference>
<dbReference type="GO" id="GO:1903479">
    <property type="term" value="P:mitotic actomyosin contractile ring assembly actin filament organization"/>
    <property type="evidence" value="ECO:0007669"/>
    <property type="project" value="TreeGrafter"/>
</dbReference>
<dbReference type="InterPro" id="IPR000593">
    <property type="entry name" value="RasGAP_C"/>
</dbReference>
<gene>
    <name evidence="2" type="ORF">GDO81_026986</name>
</gene>
<sequence>DIRNQRRYRQHRKVELLKLRQTTQRLHCKTSFHEEQIDFYNQYIKTCLDNLTANQKPTGKNKKQNSLHYTASRLHEKGVLLEIEDLPFSQFRNVIFDITPSEEPGKFQVKTKFLGVDMEKFQLNYQDLLQLQYEGVAVMKMFDKAKINVNLLIFLLNKKFFRKT</sequence>
<comment type="caution">
    <text evidence="2">The sequence shown here is derived from an EMBL/GenBank/DDBJ whole genome shotgun (WGS) entry which is preliminary data.</text>
</comment>
<evidence type="ECO:0000313" key="3">
    <source>
        <dbReference type="Proteomes" id="UP000824782"/>
    </source>
</evidence>
<name>A0AAV6YQ59_ENGPU</name>
<dbReference type="Pfam" id="PF03836">
    <property type="entry name" value="RasGAP_C"/>
    <property type="match status" value="1"/>
</dbReference>
<reference evidence="2" key="1">
    <citation type="thesis" date="2020" institute="ProQuest LLC" country="789 East Eisenhower Parkway, Ann Arbor, MI, USA">
        <title>Comparative Genomics and Chromosome Evolution.</title>
        <authorList>
            <person name="Mudd A.B."/>
        </authorList>
    </citation>
    <scope>NUCLEOTIDE SEQUENCE</scope>
    <source>
        <strain evidence="2">237g6f4</strain>
        <tissue evidence="2">Blood</tissue>
    </source>
</reference>
<dbReference type="Proteomes" id="UP000824782">
    <property type="component" value="Unassembled WGS sequence"/>
</dbReference>
<protein>
    <recommendedName>
        <fullName evidence="1">RasGAP protein C-terminal domain-containing protein</fullName>
    </recommendedName>
</protein>
<dbReference type="AlphaFoldDB" id="A0AAV6YQ59"/>
<dbReference type="PANTHER" id="PTHR14149">
    <property type="entry name" value="RAS GTPASE-ACTIVATING PROTEIN WITH IQ MOTIF"/>
    <property type="match status" value="1"/>
</dbReference>
<evidence type="ECO:0000259" key="1">
    <source>
        <dbReference type="Pfam" id="PF03836"/>
    </source>
</evidence>
<dbReference type="PANTHER" id="PTHR14149:SF10">
    <property type="entry name" value="RAS GTPASE-ACTIVATING-LIKE PROTEIN IQGAP3"/>
    <property type="match status" value="1"/>
</dbReference>
<feature type="domain" description="RasGAP protein C-terminal" evidence="1">
    <location>
        <begin position="1"/>
        <end position="87"/>
    </location>
</feature>
<dbReference type="GO" id="GO:0005516">
    <property type="term" value="F:calmodulin binding"/>
    <property type="evidence" value="ECO:0007669"/>
    <property type="project" value="TreeGrafter"/>
</dbReference>